<evidence type="ECO:0000256" key="1">
    <source>
        <dbReference type="ARBA" id="ARBA00010834"/>
    </source>
</evidence>
<reference evidence="5 6" key="1">
    <citation type="submission" date="2018-03" db="EMBL/GenBank/DDBJ databases">
        <title>Genomic Encyclopedia of Archaeal and Bacterial Type Strains, Phase II (KMG-II): from individual species to whole genera.</title>
        <authorList>
            <person name="Goeker M."/>
        </authorList>
    </citation>
    <scope>NUCLEOTIDE SEQUENCE [LARGE SCALE GENOMIC DNA]</scope>
    <source>
        <strain evidence="5 6">DSM 28229</strain>
    </source>
</reference>
<dbReference type="RefSeq" id="WP_109615532.1">
    <property type="nucleotide sequence ID" value="NZ_QGDO01000001.1"/>
</dbReference>
<sequence length="48" mass="5444">MGKGDKKTKRGKIKKGSFGARRPQKPRNHLAKPVKTQKEREQEALVMA</sequence>
<evidence type="ECO:0000256" key="3">
    <source>
        <dbReference type="ARBA" id="ARBA00023274"/>
    </source>
</evidence>
<keyword evidence="6" id="KW-1185">Reference proteome</keyword>
<comment type="caution">
    <text evidence="5">The sequence shown here is derived from an EMBL/GenBank/DDBJ whole genome shotgun (WGS) entry which is preliminary data.</text>
</comment>
<dbReference type="Proteomes" id="UP000245535">
    <property type="component" value="Unassembled WGS sequence"/>
</dbReference>
<dbReference type="InterPro" id="IPR030826">
    <property type="entry name" value="Ribosomal_bTHX/bTHXc/bTHXm"/>
</dbReference>
<gene>
    <name evidence="5" type="ORF">BC781_101359</name>
</gene>
<evidence type="ECO:0000256" key="4">
    <source>
        <dbReference type="SAM" id="MobiDB-lite"/>
    </source>
</evidence>
<feature type="compositionally biased region" description="Basic residues" evidence="4">
    <location>
        <begin position="1"/>
        <end position="15"/>
    </location>
</feature>
<comment type="similarity">
    <text evidence="1">Belongs to the bacterial ribosomal protein bTHX family.</text>
</comment>
<proteinExistence type="inferred from homology"/>
<feature type="compositionally biased region" description="Basic and acidic residues" evidence="4">
    <location>
        <begin position="36"/>
        <end position="48"/>
    </location>
</feature>
<dbReference type="AlphaFoldDB" id="A0A315ZFS6"/>
<evidence type="ECO:0000313" key="5">
    <source>
        <dbReference type="EMBL" id="PWJ44009.1"/>
    </source>
</evidence>
<accession>A0A315ZFS6</accession>
<feature type="compositionally biased region" description="Basic residues" evidence="4">
    <location>
        <begin position="22"/>
        <end position="32"/>
    </location>
</feature>
<evidence type="ECO:0000256" key="2">
    <source>
        <dbReference type="ARBA" id="ARBA00022980"/>
    </source>
</evidence>
<dbReference type="GO" id="GO:0005840">
    <property type="term" value="C:ribosome"/>
    <property type="evidence" value="ECO:0007669"/>
    <property type="project" value="UniProtKB-KW"/>
</dbReference>
<keyword evidence="3" id="KW-0687">Ribonucleoprotein</keyword>
<organism evidence="5 6">
    <name type="scientific">Sediminitomix flava</name>
    <dbReference type="NCBI Taxonomy" id="379075"/>
    <lineage>
        <taxon>Bacteria</taxon>
        <taxon>Pseudomonadati</taxon>
        <taxon>Bacteroidota</taxon>
        <taxon>Cytophagia</taxon>
        <taxon>Cytophagales</taxon>
        <taxon>Flammeovirgaceae</taxon>
        <taxon>Sediminitomix</taxon>
    </lineage>
</organism>
<dbReference type="NCBIfam" id="TIGR04560">
    <property type="entry name" value="ribo_THX"/>
    <property type="match status" value="1"/>
</dbReference>
<dbReference type="GO" id="GO:1990904">
    <property type="term" value="C:ribonucleoprotein complex"/>
    <property type="evidence" value="ECO:0007669"/>
    <property type="project" value="UniProtKB-KW"/>
</dbReference>
<feature type="region of interest" description="Disordered" evidence="4">
    <location>
        <begin position="1"/>
        <end position="48"/>
    </location>
</feature>
<dbReference type="EMBL" id="QGDO01000001">
    <property type="protein sequence ID" value="PWJ44009.1"/>
    <property type="molecule type" value="Genomic_DNA"/>
</dbReference>
<name>A0A315ZFS6_SEDFL</name>
<keyword evidence="2 5" id="KW-0689">Ribosomal protein</keyword>
<protein>
    <submittedName>
        <fullName evidence="5">30S ribosomal protein S31</fullName>
    </submittedName>
</protein>
<evidence type="ECO:0000313" key="6">
    <source>
        <dbReference type="Proteomes" id="UP000245535"/>
    </source>
</evidence>